<dbReference type="GO" id="GO:0003964">
    <property type="term" value="F:RNA-directed DNA polymerase activity"/>
    <property type="evidence" value="ECO:0007669"/>
    <property type="project" value="UniProtKB-KW"/>
</dbReference>
<evidence type="ECO:0000256" key="1">
    <source>
        <dbReference type="ARBA" id="ARBA00012493"/>
    </source>
</evidence>
<accession>A0A085NKX9</accession>
<feature type="region of interest" description="Disordered" evidence="9">
    <location>
        <begin position="251"/>
        <end position="272"/>
    </location>
</feature>
<dbReference type="FunFam" id="1.10.340.70:FF:000003">
    <property type="entry name" value="Protein CBG25708"/>
    <property type="match status" value="1"/>
</dbReference>
<sequence>MPPKHNSEPLGERKPIGIYRLFDPETETWECWFLQFRGYLEMNCAVEDDIRRSCLVTSLAPKCFEELRRACLPKSPYDFTFPQLQDLMTKLFGNRIVLLKERSKFFTLRQTAAQTPMQFANYLRHMAAGCDFENFNTEAALLVQFVNGMRNQSVRTTLLARGKDLTFENALSYLQLEEDVQREDVKNAEEAMDARTCHAVKAHMPSRQVNGGVQKCGRCGKGDHGKDGCPFTRFKCFNCGRIGHLARVCRRKQASNVPDKRQQDAPTRAQRDQKKVRQVQGIESHMLQAYHLGASSPFTVKVVIAGHPTVMELDTGASVTIANSVFWERMGYPALSPPTVQLRSFTGHVIPLKGEAIVTVECGGQLKQLLIRVADQPVANVMGRDWIQAFGGGEPIRTLFAHHAPTVRRVRSCSRMQEMLDRFASLFQPGLGHCTKVKAHLELKQGAQPVFRKPYPVAFALQEAVEAELERHVQAGTLSRIDRSDWAAPIVVARKSNGDIRLCADFSTGLNDRLVADSYPIPRPEDLFHALNGGQKFSKLDLSEAYLQLELDDETKKIVVINTHKGLFQYNRLPFGVKSAPSIFQKVMDTMLTGIPRAVSYLDDIIVTGRTEEEHYDTLEMVLSRLLEYGFRIKREKCKFFADEVEYLGHMVSATGLRADPRKTEAIVKMEAPANVAKLRSFLGMVNFYAPFIPRLTEMAAPLNRLLKKGVPWTWDKAEMLAFDGIKSMLSSPLLLAHYDPSLPIVLAADASTVGVGAVLYHRLQDDTIRVVAHASKALNDAQKNYAQVEKEALALVYAVKKFHKYIWGREFILLTDHKPLVSIFGSKKGVPQTAASRLTRWCVTLMNYSFKIEYRNTSDFGHADALSRLPLTSEELFNKKFDQEEAAGELMIRKLVAEVSRDLPVTAAQIADATKKDHTLTIVRHYVLSGWPTTNSDERLRPYFVKRAELSVFSGCLLWGVRTVIPSALRGIVLESLHSSHPGRDRMLSSARQFCWWPNMDAEVEELVRHCDACNAVQKNPSRCAPTPWPAAGGPWERVHADLAGPLEGRMYLLLVDSFSKWPEICLLERITSESVIDALKTIFSHHGVPFAASNVYFKKQLRCETRSCTFCD</sequence>
<keyword evidence="3" id="KW-0548">Nucleotidyltransferase</keyword>
<feature type="domain" description="CCHC-type" evidence="10">
    <location>
        <begin position="235"/>
        <end position="251"/>
    </location>
</feature>
<keyword evidence="6" id="KW-0378">Hydrolase</keyword>
<dbReference type="GO" id="GO:0016787">
    <property type="term" value="F:hydrolase activity"/>
    <property type="evidence" value="ECO:0007669"/>
    <property type="project" value="UniProtKB-KW"/>
</dbReference>
<evidence type="ECO:0000256" key="5">
    <source>
        <dbReference type="ARBA" id="ARBA00022759"/>
    </source>
</evidence>
<dbReference type="AlphaFoldDB" id="A0A085NKX9"/>
<dbReference type="InterPro" id="IPR036875">
    <property type="entry name" value="Znf_CCHC_sf"/>
</dbReference>
<keyword evidence="2" id="KW-0808">Transferase</keyword>
<keyword evidence="7" id="KW-0695">RNA-directed DNA polymerase</keyword>
<dbReference type="GO" id="GO:0008270">
    <property type="term" value="F:zinc ion binding"/>
    <property type="evidence" value="ECO:0007669"/>
    <property type="project" value="UniProtKB-KW"/>
</dbReference>
<dbReference type="Pfam" id="PF13650">
    <property type="entry name" value="Asp_protease_2"/>
    <property type="match status" value="1"/>
</dbReference>
<dbReference type="Pfam" id="PF17921">
    <property type="entry name" value="Integrase_H2C2"/>
    <property type="match status" value="1"/>
</dbReference>
<evidence type="ECO:0000256" key="6">
    <source>
        <dbReference type="ARBA" id="ARBA00022801"/>
    </source>
</evidence>
<dbReference type="Gene3D" id="4.10.60.10">
    <property type="entry name" value="Zinc finger, CCHC-type"/>
    <property type="match status" value="1"/>
</dbReference>
<evidence type="ECO:0000259" key="10">
    <source>
        <dbReference type="PROSITE" id="PS50158"/>
    </source>
</evidence>
<dbReference type="Gene3D" id="2.40.70.10">
    <property type="entry name" value="Acid Proteases"/>
    <property type="match status" value="1"/>
</dbReference>
<keyword evidence="8" id="KW-0862">Zinc</keyword>
<dbReference type="GO" id="GO:0004519">
    <property type="term" value="F:endonuclease activity"/>
    <property type="evidence" value="ECO:0007669"/>
    <property type="project" value="UniProtKB-KW"/>
</dbReference>
<dbReference type="Pfam" id="PF00078">
    <property type="entry name" value="RVT_1"/>
    <property type="match status" value="1"/>
</dbReference>
<feature type="compositionally biased region" description="Basic and acidic residues" evidence="9">
    <location>
        <begin position="258"/>
        <end position="272"/>
    </location>
</feature>
<dbReference type="PANTHER" id="PTHR37984:SF5">
    <property type="entry name" value="PROTEIN NYNRIN-LIKE"/>
    <property type="match status" value="1"/>
</dbReference>
<name>A0A085NKX9_9BILA</name>
<dbReference type="Pfam" id="PF17917">
    <property type="entry name" value="RT_RNaseH"/>
    <property type="match status" value="1"/>
</dbReference>
<dbReference type="InterPro" id="IPR012337">
    <property type="entry name" value="RNaseH-like_sf"/>
</dbReference>
<evidence type="ECO:0000259" key="11">
    <source>
        <dbReference type="PROSITE" id="PS50878"/>
    </source>
</evidence>
<dbReference type="InterPro" id="IPR036397">
    <property type="entry name" value="RNaseH_sf"/>
</dbReference>
<keyword evidence="8" id="KW-0479">Metal-binding</keyword>
<keyword evidence="4" id="KW-0540">Nuclease</keyword>
<evidence type="ECO:0000256" key="4">
    <source>
        <dbReference type="ARBA" id="ARBA00022722"/>
    </source>
</evidence>
<dbReference type="EC" id="2.7.7.49" evidence="1"/>
<keyword evidence="5" id="KW-0255">Endonuclease</keyword>
<dbReference type="FunFam" id="3.30.70.270:FF:000020">
    <property type="entry name" value="Transposon Tf2-6 polyprotein-like Protein"/>
    <property type="match status" value="1"/>
</dbReference>
<dbReference type="PROSITE" id="PS50158">
    <property type="entry name" value="ZF_CCHC"/>
    <property type="match status" value="1"/>
</dbReference>
<reference evidence="12" key="1">
    <citation type="journal article" date="2014" name="Nat. Genet.">
        <title>Genome and transcriptome of the porcine whipworm Trichuris suis.</title>
        <authorList>
            <person name="Jex A.R."/>
            <person name="Nejsum P."/>
            <person name="Schwarz E.M."/>
            <person name="Hu L."/>
            <person name="Young N.D."/>
            <person name="Hall R.S."/>
            <person name="Korhonen P.K."/>
            <person name="Liao S."/>
            <person name="Thamsborg S."/>
            <person name="Xia J."/>
            <person name="Xu P."/>
            <person name="Wang S."/>
            <person name="Scheerlinck J.P."/>
            <person name="Hofmann A."/>
            <person name="Sternberg P.W."/>
            <person name="Wang J."/>
            <person name="Gasser R.B."/>
        </authorList>
    </citation>
    <scope>NUCLEOTIDE SEQUENCE [LARGE SCALE GENOMIC DNA]</scope>
    <source>
        <strain evidence="12">DCEP-RM93F</strain>
    </source>
</reference>
<dbReference type="Gene3D" id="3.30.70.270">
    <property type="match status" value="2"/>
</dbReference>
<dbReference type="InterPro" id="IPR043128">
    <property type="entry name" value="Rev_trsase/Diguanyl_cyclase"/>
</dbReference>
<dbReference type="InterPro" id="IPR021109">
    <property type="entry name" value="Peptidase_aspartic_dom_sf"/>
</dbReference>
<dbReference type="Gene3D" id="1.10.340.70">
    <property type="match status" value="1"/>
</dbReference>
<dbReference type="FunFam" id="3.10.20.370:FF:000001">
    <property type="entry name" value="Retrovirus-related Pol polyprotein from transposon 17.6-like protein"/>
    <property type="match status" value="1"/>
</dbReference>
<feature type="domain" description="Reverse transcriptase" evidence="11">
    <location>
        <begin position="474"/>
        <end position="652"/>
    </location>
</feature>
<dbReference type="Gene3D" id="3.30.420.10">
    <property type="entry name" value="Ribonuclease H-like superfamily/Ribonuclease H"/>
    <property type="match status" value="1"/>
</dbReference>
<dbReference type="InterPro" id="IPR041588">
    <property type="entry name" value="Integrase_H2C2"/>
</dbReference>
<dbReference type="SUPFAM" id="SSF50630">
    <property type="entry name" value="Acid proteases"/>
    <property type="match status" value="1"/>
</dbReference>
<dbReference type="CDD" id="cd09274">
    <property type="entry name" value="RNase_HI_RT_Ty3"/>
    <property type="match status" value="1"/>
</dbReference>
<evidence type="ECO:0000313" key="12">
    <source>
        <dbReference type="EMBL" id="KFD70125.1"/>
    </source>
</evidence>
<evidence type="ECO:0000256" key="8">
    <source>
        <dbReference type="PROSITE-ProRule" id="PRU00047"/>
    </source>
</evidence>
<dbReference type="EMBL" id="KL367490">
    <property type="protein sequence ID" value="KFD70125.1"/>
    <property type="molecule type" value="Genomic_DNA"/>
</dbReference>
<dbReference type="SUPFAM" id="SSF57756">
    <property type="entry name" value="Retrovirus zinc finger-like domains"/>
    <property type="match status" value="1"/>
</dbReference>
<evidence type="ECO:0000256" key="9">
    <source>
        <dbReference type="SAM" id="MobiDB-lite"/>
    </source>
</evidence>
<dbReference type="CDD" id="cd01647">
    <property type="entry name" value="RT_LTR"/>
    <property type="match status" value="1"/>
</dbReference>
<keyword evidence="8" id="KW-0863">Zinc-finger</keyword>
<dbReference type="SUPFAM" id="SSF53098">
    <property type="entry name" value="Ribonuclease H-like"/>
    <property type="match status" value="1"/>
</dbReference>
<protein>
    <recommendedName>
        <fullName evidence="1">RNA-directed DNA polymerase</fullName>
        <ecNumber evidence="1">2.7.7.49</ecNumber>
    </recommendedName>
</protein>
<evidence type="ECO:0000256" key="3">
    <source>
        <dbReference type="ARBA" id="ARBA00022695"/>
    </source>
</evidence>
<evidence type="ECO:0000256" key="2">
    <source>
        <dbReference type="ARBA" id="ARBA00022679"/>
    </source>
</evidence>
<dbReference type="SMART" id="SM00343">
    <property type="entry name" value="ZnF_C2HC"/>
    <property type="match status" value="2"/>
</dbReference>
<dbReference type="InterPro" id="IPR041373">
    <property type="entry name" value="RT_RNaseH"/>
</dbReference>
<dbReference type="InterPro" id="IPR000477">
    <property type="entry name" value="RT_dom"/>
</dbReference>
<dbReference type="InterPro" id="IPR050951">
    <property type="entry name" value="Retrovirus_Pol_polyprotein"/>
</dbReference>
<proteinExistence type="predicted"/>
<dbReference type="SUPFAM" id="SSF56672">
    <property type="entry name" value="DNA/RNA polymerases"/>
    <property type="match status" value="1"/>
</dbReference>
<dbReference type="PANTHER" id="PTHR37984">
    <property type="entry name" value="PROTEIN CBG26694"/>
    <property type="match status" value="1"/>
</dbReference>
<dbReference type="GO" id="GO:0003676">
    <property type="term" value="F:nucleic acid binding"/>
    <property type="evidence" value="ECO:0007669"/>
    <property type="project" value="InterPro"/>
</dbReference>
<dbReference type="PROSITE" id="PS50878">
    <property type="entry name" value="RT_POL"/>
    <property type="match status" value="1"/>
</dbReference>
<dbReference type="InterPro" id="IPR043502">
    <property type="entry name" value="DNA/RNA_pol_sf"/>
</dbReference>
<organism evidence="12">
    <name type="scientific">Trichuris suis</name>
    <name type="common">pig whipworm</name>
    <dbReference type="NCBI Taxonomy" id="68888"/>
    <lineage>
        <taxon>Eukaryota</taxon>
        <taxon>Metazoa</taxon>
        <taxon>Ecdysozoa</taxon>
        <taxon>Nematoda</taxon>
        <taxon>Enoplea</taxon>
        <taxon>Dorylaimia</taxon>
        <taxon>Trichinellida</taxon>
        <taxon>Trichuridae</taxon>
        <taxon>Trichuris</taxon>
    </lineage>
</organism>
<dbReference type="GO" id="GO:0019899">
    <property type="term" value="F:enzyme binding"/>
    <property type="evidence" value="ECO:0007669"/>
    <property type="project" value="UniProtKB-ARBA"/>
</dbReference>
<gene>
    <name evidence="12" type="ORF">M514_17727</name>
</gene>
<dbReference type="Gene3D" id="3.10.10.10">
    <property type="entry name" value="HIV Type 1 Reverse Transcriptase, subunit A, domain 1"/>
    <property type="match status" value="1"/>
</dbReference>
<dbReference type="GO" id="GO:0042575">
    <property type="term" value="C:DNA polymerase complex"/>
    <property type="evidence" value="ECO:0007669"/>
    <property type="project" value="UniProtKB-ARBA"/>
</dbReference>
<evidence type="ECO:0000256" key="7">
    <source>
        <dbReference type="ARBA" id="ARBA00022918"/>
    </source>
</evidence>
<dbReference type="Proteomes" id="UP000030758">
    <property type="component" value="Unassembled WGS sequence"/>
</dbReference>
<dbReference type="InterPro" id="IPR001878">
    <property type="entry name" value="Znf_CCHC"/>
</dbReference>